<evidence type="ECO:0000259" key="7">
    <source>
        <dbReference type="Pfam" id="PF02836"/>
    </source>
</evidence>
<comment type="similarity">
    <text evidence="1">Belongs to the glycosyl hydrolase 2 family.</text>
</comment>
<dbReference type="EMBL" id="CYYY01000010">
    <property type="protein sequence ID" value="CUO06733.1"/>
    <property type="molecule type" value="Genomic_DNA"/>
</dbReference>
<dbReference type="InterPro" id="IPR036156">
    <property type="entry name" value="Beta-gal/glucu_dom_sf"/>
</dbReference>
<dbReference type="Gene3D" id="3.20.20.80">
    <property type="entry name" value="Glycosidases"/>
    <property type="match status" value="1"/>
</dbReference>
<dbReference type="InterPro" id="IPR051913">
    <property type="entry name" value="GH2_Domain-Containing"/>
</dbReference>
<evidence type="ECO:0000313" key="11">
    <source>
        <dbReference type="Proteomes" id="UP000095439"/>
    </source>
</evidence>
<gene>
    <name evidence="10" type="primary">lacZ_2</name>
    <name evidence="10" type="ORF">ERS852423_02180</name>
</gene>
<dbReference type="GO" id="GO:0005975">
    <property type="term" value="P:carbohydrate metabolic process"/>
    <property type="evidence" value="ECO:0007669"/>
    <property type="project" value="InterPro"/>
</dbReference>
<accession>A0A174C1C8</accession>
<dbReference type="InterPro" id="IPR006102">
    <property type="entry name" value="Ig-like_GH2"/>
</dbReference>
<dbReference type="EC" id="3.2.1.23" evidence="10"/>
<dbReference type="SUPFAM" id="SSF49303">
    <property type="entry name" value="beta-Galactosidase/glucuronidase domain"/>
    <property type="match status" value="1"/>
</dbReference>
<organism evidence="10 11">
    <name type="scientific">Dorea longicatena</name>
    <dbReference type="NCBI Taxonomy" id="88431"/>
    <lineage>
        <taxon>Bacteria</taxon>
        <taxon>Bacillati</taxon>
        <taxon>Bacillota</taxon>
        <taxon>Clostridia</taxon>
        <taxon>Lachnospirales</taxon>
        <taxon>Lachnospiraceae</taxon>
        <taxon>Dorea</taxon>
    </lineage>
</organism>
<keyword evidence="2 10" id="KW-0378">Hydrolase</keyword>
<feature type="signal peptide" evidence="5">
    <location>
        <begin position="1"/>
        <end position="22"/>
    </location>
</feature>
<dbReference type="InterPro" id="IPR032311">
    <property type="entry name" value="DUF4982"/>
</dbReference>
<keyword evidence="3 10" id="KW-0326">Glycosidase</keyword>
<feature type="compositionally biased region" description="Acidic residues" evidence="4">
    <location>
        <begin position="97"/>
        <end position="114"/>
    </location>
</feature>
<dbReference type="GO" id="GO:0004565">
    <property type="term" value="F:beta-galactosidase activity"/>
    <property type="evidence" value="ECO:0007669"/>
    <property type="project" value="UniProtKB-EC"/>
</dbReference>
<dbReference type="InterPro" id="IPR006103">
    <property type="entry name" value="Glyco_hydro_2_cat"/>
</dbReference>
<dbReference type="InterPro" id="IPR017853">
    <property type="entry name" value="GH"/>
</dbReference>
<evidence type="ECO:0000256" key="2">
    <source>
        <dbReference type="ARBA" id="ARBA00022801"/>
    </source>
</evidence>
<keyword evidence="5" id="KW-0732">Signal</keyword>
<dbReference type="Pfam" id="PF16355">
    <property type="entry name" value="DUF4982"/>
    <property type="match status" value="1"/>
</dbReference>
<feature type="domain" description="Glycoside hydrolase family 2 catalytic" evidence="7">
    <location>
        <begin position="394"/>
        <end position="721"/>
    </location>
</feature>
<feature type="domain" description="DUF4982" evidence="9">
    <location>
        <begin position="747"/>
        <end position="800"/>
    </location>
</feature>
<dbReference type="Pfam" id="PF02837">
    <property type="entry name" value="Glyco_hydro_2_N"/>
    <property type="match status" value="1"/>
</dbReference>
<dbReference type="Proteomes" id="UP000095439">
    <property type="component" value="Unassembled WGS sequence"/>
</dbReference>
<dbReference type="Gene3D" id="2.60.120.260">
    <property type="entry name" value="Galactose-binding domain-like"/>
    <property type="match status" value="1"/>
</dbReference>
<reference evidence="10 11" key="1">
    <citation type="submission" date="2015-09" db="EMBL/GenBank/DDBJ databases">
        <authorList>
            <consortium name="Pathogen Informatics"/>
        </authorList>
    </citation>
    <scope>NUCLEOTIDE SEQUENCE [LARGE SCALE GENOMIC DNA]</scope>
    <source>
        <strain evidence="10 11">2789STDY5608866</strain>
    </source>
</reference>
<evidence type="ECO:0000256" key="1">
    <source>
        <dbReference type="ARBA" id="ARBA00007401"/>
    </source>
</evidence>
<dbReference type="SUPFAM" id="SSF49785">
    <property type="entry name" value="Galactose-binding domain-like"/>
    <property type="match status" value="1"/>
</dbReference>
<protein>
    <submittedName>
        <fullName evidence="10">Beta-galactosidase</fullName>
        <ecNumber evidence="10">3.2.1.23</ecNumber>
    </submittedName>
</protein>
<dbReference type="PANTHER" id="PTHR42732:SF1">
    <property type="entry name" value="BETA-MANNOSIDASE"/>
    <property type="match status" value="1"/>
</dbReference>
<feature type="region of interest" description="Disordered" evidence="4">
    <location>
        <begin position="34"/>
        <end position="116"/>
    </location>
</feature>
<dbReference type="InterPro" id="IPR006101">
    <property type="entry name" value="Glyco_hydro_2"/>
</dbReference>
<evidence type="ECO:0000313" key="10">
    <source>
        <dbReference type="EMBL" id="CUO06733.1"/>
    </source>
</evidence>
<feature type="compositionally biased region" description="Basic and acidic residues" evidence="4">
    <location>
        <begin position="48"/>
        <end position="64"/>
    </location>
</feature>
<evidence type="ECO:0000259" key="6">
    <source>
        <dbReference type="Pfam" id="PF00703"/>
    </source>
</evidence>
<evidence type="ECO:0000256" key="4">
    <source>
        <dbReference type="SAM" id="MobiDB-lite"/>
    </source>
</evidence>
<dbReference type="RefSeq" id="WP_173477510.1">
    <property type="nucleotide sequence ID" value="NZ_CABIWY010000010.1"/>
</dbReference>
<dbReference type="InterPro" id="IPR013783">
    <property type="entry name" value="Ig-like_fold"/>
</dbReference>
<feature type="domain" description="Glycoside hydrolase family 2 immunoglobulin-like beta-sandwich" evidence="6">
    <location>
        <begin position="285"/>
        <end position="391"/>
    </location>
</feature>
<sequence length="1119" mass="126160">MKKKFVAICISLAITLTGPGMSMVTMTYADEITKENQQDQEISNDQNNTKDGENSNTNDGKETENDLIQGNDSDSPQEKAEENITEEESKEDNMEAQQEEPSEETDSEETDSEEAVTQRKVLNINDGWNFSTNDTSTAGWNFPSGAGNGVVNLPHSWEYVHPRQSYIPQMNSKTVTYEKTVNISEIKNKNLFIKFYGAARNTEVFIDGEKVGTHVGGYSAFVFDITNYVQGKDEITIKANVTNIDTVSIPINVDYTQWGGIYRDVELISTDDQYISLEDYGNKGIYIDSNVNGTTADVNVKNEISNKSNDDKELKIVTDIYDADGNKVTGTEQKVTAKANKNVQPYSTKCQIDNVHLWNGTKDPYLYTANVTVYNENDEVLDTVSDNFGVRTYEIKNGKFYLNGQEYEIHGVGMHQDREGYGNAVPDDLKVQDMNLMQEMGVNAIRTSHYPHSQSTYNLADERGMLVYCEIPYYLLLSNAESYKTSIKEELKEMIRQGYNHPSIMMWGIENEVYQPASAAAFGKDFQINENTLVSFNSSVAKLAQKEDTTRYIVQAQIDSSNANKVCAKWSKNGNVDYTGVNLYVGFKSSVSSADDEGRKEITDTLNRKLNEYKQTYNASSMMITEYGAGANINQHATMDENFSWSSDDASKDKHYEEYQAFVLETYYSLIQKRKDIPVSFVWNMFDFSCYRNEGGIPRRNTNGLVCYDHTTKKDAFYFYKANWNQQDKFVYLTSKRYTERDTKYQQIKVYSNCEGVELFVNGQSVGKGRKQQSGVFVWDDVKLDDMNTIKAVGTSDGQTYSDEVSGIKAENKNSATSIKYQTHIQSIGWQEAKKDGQTSGTIGKGLRMEALKVKLQNKKYGGNIEYRTHIAQKGWQDWKKNGQTAGTTGEKLAMEAVRLKLTGELAEHYDIYYRVHSQSYGWLGWAKNGEIAGTAGLAKRMEAIQIKLVEKGGKAPGTSEKHYVSNQGVFYQSHVQTYGWQTWKQNGETSGTSGQAKRLEAIKIKLQKMKVSGNIEYQSHVQTYGWEKSWKKNGQLSGTSGKAKRLEAVKIRLTGEMKNKYDVYYRVHAQSYGWLGWAKNGEKAGTEGLAKRLEAVQIVLVEKGGAAPGSTEKTFIKK</sequence>
<name>A0A174C1C8_9FIRM</name>
<dbReference type="PANTHER" id="PTHR42732">
    <property type="entry name" value="BETA-GALACTOSIDASE"/>
    <property type="match status" value="1"/>
</dbReference>
<dbReference type="Pfam" id="PF07538">
    <property type="entry name" value="ChW"/>
    <property type="match status" value="6"/>
</dbReference>
<dbReference type="Gene3D" id="2.60.40.10">
    <property type="entry name" value="Immunoglobulins"/>
    <property type="match status" value="2"/>
</dbReference>
<feature type="chain" id="PRO_5038750223" evidence="5">
    <location>
        <begin position="23"/>
        <end position="1119"/>
    </location>
</feature>
<dbReference type="InterPro" id="IPR006104">
    <property type="entry name" value="Glyco_hydro_2_N"/>
</dbReference>
<dbReference type="SMART" id="SM00728">
    <property type="entry name" value="ChW"/>
    <property type="match status" value="6"/>
</dbReference>
<dbReference type="InterPro" id="IPR006637">
    <property type="entry name" value="ChW"/>
</dbReference>
<evidence type="ECO:0000256" key="3">
    <source>
        <dbReference type="ARBA" id="ARBA00023295"/>
    </source>
</evidence>
<evidence type="ECO:0000259" key="9">
    <source>
        <dbReference type="Pfam" id="PF16355"/>
    </source>
</evidence>
<dbReference type="Pfam" id="PF00703">
    <property type="entry name" value="Glyco_hydro_2"/>
    <property type="match status" value="1"/>
</dbReference>
<evidence type="ECO:0000256" key="5">
    <source>
        <dbReference type="SAM" id="SignalP"/>
    </source>
</evidence>
<evidence type="ECO:0000259" key="8">
    <source>
        <dbReference type="Pfam" id="PF02837"/>
    </source>
</evidence>
<feature type="domain" description="Glycosyl hydrolases family 2 sugar binding" evidence="8">
    <location>
        <begin position="167"/>
        <end position="269"/>
    </location>
</feature>
<dbReference type="InterPro" id="IPR008979">
    <property type="entry name" value="Galactose-bd-like_sf"/>
</dbReference>
<dbReference type="SUPFAM" id="SSF51445">
    <property type="entry name" value="(Trans)glycosidases"/>
    <property type="match status" value="1"/>
</dbReference>
<proteinExistence type="inferred from homology"/>
<dbReference type="Pfam" id="PF02836">
    <property type="entry name" value="Glyco_hydro_2_C"/>
    <property type="match status" value="1"/>
</dbReference>
<dbReference type="AlphaFoldDB" id="A0A174C1C8"/>
<dbReference type="PRINTS" id="PR00132">
    <property type="entry name" value="GLHYDRLASE2"/>
</dbReference>